<dbReference type="RefSeq" id="WP_215627492.1">
    <property type="nucleotide sequence ID" value="NZ_CP067089.2"/>
</dbReference>
<protein>
    <submittedName>
        <fullName evidence="2">Uncharacterized protein</fullName>
    </submittedName>
</protein>
<name>A0A7T8BCF0_9SPIR</name>
<evidence type="ECO:0000256" key="1">
    <source>
        <dbReference type="SAM" id="SignalP"/>
    </source>
</evidence>
<evidence type="ECO:0000313" key="2">
    <source>
        <dbReference type="EMBL" id="QQO10188.1"/>
    </source>
</evidence>
<dbReference type="PROSITE" id="PS51257">
    <property type="entry name" value="PROKAR_LIPOPROTEIN"/>
    <property type="match status" value="1"/>
</dbReference>
<dbReference type="EMBL" id="CP067089">
    <property type="protein sequence ID" value="QQO10188.1"/>
    <property type="molecule type" value="Genomic_DNA"/>
</dbReference>
<keyword evidence="3" id="KW-1185">Reference proteome</keyword>
<proteinExistence type="predicted"/>
<dbReference type="Proteomes" id="UP000595917">
    <property type="component" value="Chromosome"/>
</dbReference>
<keyword evidence="1" id="KW-0732">Signal</keyword>
<dbReference type="AlphaFoldDB" id="A0A7T8BCF0"/>
<accession>A0A7T8BCF0</accession>
<feature type="signal peptide" evidence="1">
    <location>
        <begin position="1"/>
        <end position="21"/>
    </location>
</feature>
<gene>
    <name evidence="2" type="ORF">JFL75_04505</name>
</gene>
<dbReference type="KEGG" id="bhc:JFL75_04505"/>
<sequence>MKNITNLLFVCLLLFSLASCAGAPDQITADVSKISEPVKVSRIGFQIGPDYFTTDDAAIEGFCEFYTNQIDSILTTFTERTGVVLDIGSFKESLKDLTNISVSDGSRTKLVDWNTEKPDNDIWSRMYVIFGDGAILVDMYILEPGKDIVYGVSTKPTEQIWLGSETKPRQW</sequence>
<feature type="chain" id="PRO_5031108507" evidence="1">
    <location>
        <begin position="22"/>
        <end position="171"/>
    </location>
</feature>
<reference evidence="2" key="1">
    <citation type="submission" date="2021-01" db="EMBL/GenBank/DDBJ databases">
        <title>Description of Breznakiella homolactica.</title>
        <authorList>
            <person name="Song Y."/>
            <person name="Brune A."/>
        </authorList>
    </citation>
    <scope>NUCLEOTIDE SEQUENCE</scope>
    <source>
        <strain evidence="2">RmG30</strain>
    </source>
</reference>
<evidence type="ECO:0000313" key="3">
    <source>
        <dbReference type="Proteomes" id="UP000595917"/>
    </source>
</evidence>
<organism evidence="2 3">
    <name type="scientific">Breznakiella homolactica</name>
    <dbReference type="NCBI Taxonomy" id="2798577"/>
    <lineage>
        <taxon>Bacteria</taxon>
        <taxon>Pseudomonadati</taxon>
        <taxon>Spirochaetota</taxon>
        <taxon>Spirochaetia</taxon>
        <taxon>Spirochaetales</taxon>
        <taxon>Breznakiellaceae</taxon>
        <taxon>Breznakiella</taxon>
    </lineage>
</organism>